<name>A0A8W8HWS8_MAGGI</name>
<proteinExistence type="predicted"/>
<protein>
    <submittedName>
        <fullName evidence="1">Uncharacterized protein</fullName>
    </submittedName>
</protein>
<reference evidence="1" key="1">
    <citation type="submission" date="2022-08" db="UniProtKB">
        <authorList>
            <consortium name="EnsemblMetazoa"/>
        </authorList>
    </citation>
    <scope>IDENTIFICATION</scope>
    <source>
        <strain evidence="1">05x7-T-G4-1.051#20</strain>
    </source>
</reference>
<dbReference type="OrthoDB" id="7698403at2759"/>
<dbReference type="Proteomes" id="UP000005408">
    <property type="component" value="Unassembled WGS sequence"/>
</dbReference>
<evidence type="ECO:0000313" key="1">
    <source>
        <dbReference type="EnsemblMetazoa" id="G11313.1:cds"/>
    </source>
</evidence>
<dbReference type="EnsemblMetazoa" id="G11313.1">
    <property type="protein sequence ID" value="G11313.1:cds"/>
    <property type="gene ID" value="G11313"/>
</dbReference>
<dbReference type="AlphaFoldDB" id="A0A8W8HWS8"/>
<sequence length="109" mass="12672">MTKYRKHGFKSAGNATRYSKGTAAQYLRWTRPNRPPDHDYFCSDHGPDLSHVEREEEVAELTNLHTYKECKEWRLWRRIVELDVLAKGLSACGKCGLPLNLDHTKEIQT</sequence>
<keyword evidence="2" id="KW-1185">Reference proteome</keyword>
<evidence type="ECO:0000313" key="2">
    <source>
        <dbReference type="Proteomes" id="UP000005408"/>
    </source>
</evidence>
<organism evidence="1 2">
    <name type="scientific">Magallana gigas</name>
    <name type="common">Pacific oyster</name>
    <name type="synonym">Crassostrea gigas</name>
    <dbReference type="NCBI Taxonomy" id="29159"/>
    <lineage>
        <taxon>Eukaryota</taxon>
        <taxon>Metazoa</taxon>
        <taxon>Spiralia</taxon>
        <taxon>Lophotrochozoa</taxon>
        <taxon>Mollusca</taxon>
        <taxon>Bivalvia</taxon>
        <taxon>Autobranchia</taxon>
        <taxon>Pteriomorphia</taxon>
        <taxon>Ostreida</taxon>
        <taxon>Ostreoidea</taxon>
        <taxon>Ostreidae</taxon>
        <taxon>Magallana</taxon>
    </lineage>
</organism>
<accession>A0A8W8HWS8</accession>